<dbReference type="EMBL" id="JAUHHV010000005">
    <property type="protein sequence ID" value="KAK1425838.1"/>
    <property type="molecule type" value="Genomic_DNA"/>
</dbReference>
<proteinExistence type="predicted"/>
<protein>
    <submittedName>
        <fullName evidence="1">Uncharacterized protein</fullName>
    </submittedName>
</protein>
<sequence>MSPCICPSKANIQEGLVTFRNKEARSGLTSLSQAPSSPPLVIQGVDLAFLANLLITHNLVPFESPSQPTLQRASRREPQLVHEPPTADLVSFLATTPSSLIQGAPCNISNEDKTLIGITLFTSKYTHTQSFVCLQPQQGFSISISSYLHLHLLRHRH</sequence>
<dbReference type="Proteomes" id="UP001229421">
    <property type="component" value="Unassembled WGS sequence"/>
</dbReference>
<comment type="caution">
    <text evidence="1">The sequence shown here is derived from an EMBL/GenBank/DDBJ whole genome shotgun (WGS) entry which is preliminary data.</text>
</comment>
<organism evidence="1 2">
    <name type="scientific">Tagetes erecta</name>
    <name type="common">African marigold</name>
    <dbReference type="NCBI Taxonomy" id="13708"/>
    <lineage>
        <taxon>Eukaryota</taxon>
        <taxon>Viridiplantae</taxon>
        <taxon>Streptophyta</taxon>
        <taxon>Embryophyta</taxon>
        <taxon>Tracheophyta</taxon>
        <taxon>Spermatophyta</taxon>
        <taxon>Magnoliopsida</taxon>
        <taxon>eudicotyledons</taxon>
        <taxon>Gunneridae</taxon>
        <taxon>Pentapetalae</taxon>
        <taxon>asterids</taxon>
        <taxon>campanulids</taxon>
        <taxon>Asterales</taxon>
        <taxon>Asteraceae</taxon>
        <taxon>Asteroideae</taxon>
        <taxon>Heliantheae alliance</taxon>
        <taxon>Tageteae</taxon>
        <taxon>Tagetes</taxon>
    </lineage>
</organism>
<evidence type="ECO:0000313" key="2">
    <source>
        <dbReference type="Proteomes" id="UP001229421"/>
    </source>
</evidence>
<keyword evidence="2" id="KW-1185">Reference proteome</keyword>
<reference evidence="1" key="1">
    <citation type="journal article" date="2023" name="bioRxiv">
        <title>Improved chromosome-level genome assembly for marigold (Tagetes erecta).</title>
        <authorList>
            <person name="Jiang F."/>
            <person name="Yuan L."/>
            <person name="Wang S."/>
            <person name="Wang H."/>
            <person name="Xu D."/>
            <person name="Wang A."/>
            <person name="Fan W."/>
        </authorList>
    </citation>
    <scope>NUCLEOTIDE SEQUENCE</scope>
    <source>
        <strain evidence="1">WSJ</strain>
        <tissue evidence="1">Leaf</tissue>
    </source>
</reference>
<evidence type="ECO:0000313" key="1">
    <source>
        <dbReference type="EMBL" id="KAK1425838.1"/>
    </source>
</evidence>
<dbReference type="AlphaFoldDB" id="A0AAD8NXV9"/>
<name>A0AAD8NXV9_TARER</name>
<gene>
    <name evidence="1" type="ORF">QVD17_21199</name>
</gene>
<accession>A0AAD8NXV9</accession>